<evidence type="ECO:0000313" key="3">
    <source>
        <dbReference type="EMBL" id="PPQ72249.1"/>
    </source>
</evidence>
<gene>
    <name evidence="3" type="ORF">CVT24_002349</name>
</gene>
<reference evidence="3 4" key="1">
    <citation type="journal article" date="2018" name="Evol. Lett.">
        <title>Horizontal gene cluster transfer increased hallucinogenic mushroom diversity.</title>
        <authorList>
            <person name="Reynolds H.T."/>
            <person name="Vijayakumar V."/>
            <person name="Gluck-Thaler E."/>
            <person name="Korotkin H.B."/>
            <person name="Matheny P.B."/>
            <person name="Slot J.C."/>
        </authorList>
    </citation>
    <scope>NUCLEOTIDE SEQUENCE [LARGE SCALE GENOMIC DNA]</scope>
    <source>
        <strain evidence="3 4">2629</strain>
    </source>
</reference>
<keyword evidence="2" id="KW-0812">Transmembrane</keyword>
<evidence type="ECO:0000313" key="4">
    <source>
        <dbReference type="Proteomes" id="UP000284842"/>
    </source>
</evidence>
<protein>
    <submittedName>
        <fullName evidence="3">Uncharacterized protein</fullName>
    </submittedName>
</protein>
<evidence type="ECO:0000256" key="1">
    <source>
        <dbReference type="SAM" id="MobiDB-lite"/>
    </source>
</evidence>
<feature type="compositionally biased region" description="Polar residues" evidence="1">
    <location>
        <begin position="227"/>
        <end position="242"/>
    </location>
</feature>
<keyword evidence="2" id="KW-1133">Transmembrane helix</keyword>
<keyword evidence="4" id="KW-1185">Reference proteome</keyword>
<keyword evidence="2" id="KW-0472">Membrane</keyword>
<feature type="transmembrane region" description="Helical" evidence="2">
    <location>
        <begin position="246"/>
        <end position="268"/>
    </location>
</feature>
<feature type="compositionally biased region" description="Low complexity" evidence="1">
    <location>
        <begin position="358"/>
        <end position="370"/>
    </location>
</feature>
<feature type="compositionally biased region" description="Polar residues" evidence="1">
    <location>
        <begin position="324"/>
        <end position="334"/>
    </location>
</feature>
<dbReference type="OrthoDB" id="3052647at2759"/>
<feature type="region of interest" description="Disordered" evidence="1">
    <location>
        <begin position="143"/>
        <end position="242"/>
    </location>
</feature>
<dbReference type="InParanoid" id="A0A409W150"/>
<organism evidence="3 4">
    <name type="scientific">Panaeolus cyanescens</name>
    <dbReference type="NCBI Taxonomy" id="181874"/>
    <lineage>
        <taxon>Eukaryota</taxon>
        <taxon>Fungi</taxon>
        <taxon>Dikarya</taxon>
        <taxon>Basidiomycota</taxon>
        <taxon>Agaricomycotina</taxon>
        <taxon>Agaricomycetes</taxon>
        <taxon>Agaricomycetidae</taxon>
        <taxon>Agaricales</taxon>
        <taxon>Agaricineae</taxon>
        <taxon>Galeropsidaceae</taxon>
        <taxon>Panaeolus</taxon>
    </lineage>
</organism>
<comment type="caution">
    <text evidence="3">The sequence shown here is derived from an EMBL/GenBank/DDBJ whole genome shotgun (WGS) entry which is preliminary data.</text>
</comment>
<proteinExistence type="predicted"/>
<dbReference type="AlphaFoldDB" id="A0A409W150"/>
<accession>A0A409W150</accession>
<name>A0A409W150_9AGAR</name>
<dbReference type="Proteomes" id="UP000284842">
    <property type="component" value="Unassembled WGS sequence"/>
</dbReference>
<feature type="compositionally biased region" description="Low complexity" evidence="1">
    <location>
        <begin position="164"/>
        <end position="226"/>
    </location>
</feature>
<dbReference type="EMBL" id="NHTK01005879">
    <property type="protein sequence ID" value="PPQ72249.1"/>
    <property type="molecule type" value="Genomic_DNA"/>
</dbReference>
<sequence>MASPWVVVDDTDDRIFYGTGWRTWVKQPNAVGPGGNTPGLVDDTLHVIEGYGGFGYTFNGIAIEVYGTQVIADPDFSIIPYRCLIDNNPIPPTTKTFLSAENHWLYCRATGLSTTSSHTLSFVVNSTRSPFWFDSLQYLPRDAVLPPDPDPSASAPLSSPPTSPSSSSSASSLGDSSLASTPSSTSDSTTASSPTPTSVTGTLTNTSADNSPPTSVASTSSATDTPFGTSDQLNVNQGQSSSTKPIAIGASIGAICFIALLLFIWFLIRRRDKARQMQTQPSLSPYTDAVLPSYSEYEGHPEQFQPNGPGGIQRNSLIVPYEKSPSTPQDTPLGQFTGYGKLQPRRHPDSVSSRAPENTTPSSSTSSNPSVGIGRDSNSTPVIDNSITQVIPRSGKHQHPAAASALEEDARTDNMSVTLAGSVVEHGEISERRRSLEVVRQTLPTTRASIRTLPPPYTHTN</sequence>
<evidence type="ECO:0000256" key="2">
    <source>
        <dbReference type="SAM" id="Phobius"/>
    </source>
</evidence>
<feature type="region of interest" description="Disordered" evidence="1">
    <location>
        <begin position="297"/>
        <end position="316"/>
    </location>
</feature>
<feature type="region of interest" description="Disordered" evidence="1">
    <location>
        <begin position="321"/>
        <end position="383"/>
    </location>
</feature>